<keyword evidence="2" id="KW-1185">Reference proteome</keyword>
<dbReference type="EMBL" id="JBHUOX010000005">
    <property type="protein sequence ID" value="MFD3000427.1"/>
    <property type="molecule type" value="Genomic_DNA"/>
</dbReference>
<evidence type="ECO:0008006" key="3">
    <source>
        <dbReference type="Google" id="ProtNLM"/>
    </source>
</evidence>
<protein>
    <recommendedName>
        <fullName evidence="3">DNA-directed RNA polymerase</fullName>
    </recommendedName>
</protein>
<dbReference type="RefSeq" id="WP_377483428.1">
    <property type="nucleotide sequence ID" value="NZ_JBHUOX010000005.1"/>
</dbReference>
<dbReference type="Proteomes" id="UP001597641">
    <property type="component" value="Unassembled WGS sequence"/>
</dbReference>
<evidence type="ECO:0000313" key="1">
    <source>
        <dbReference type="EMBL" id="MFD3000427.1"/>
    </source>
</evidence>
<comment type="caution">
    <text evidence="1">The sequence shown here is derived from an EMBL/GenBank/DDBJ whole genome shotgun (WGS) entry which is preliminary data.</text>
</comment>
<evidence type="ECO:0000313" key="2">
    <source>
        <dbReference type="Proteomes" id="UP001597641"/>
    </source>
</evidence>
<name>A0ABW6BU00_9BACT</name>
<sequence>MGDIKQSLFPDYNTKIIIEMEHGQKDPATGKYWNGLTKKWLKKPVRDSTKGQHIGKAKGKAKGLAVGKAVGKAKWLVYNKKLEKIKASHPGSWKSHGWLPINLSIEVIKADAVIHWKDKKTKFEIDRALALSSLLIIMRCKMDDIQKRKSVYSEGYVNLHNKDLKYYVGRNYKKYITFFKDAEYIRGFYTGFEKKEESYCPNAFAKMYKWHQRHLNKPGDLRMYQRVEYSSQRLLLRLFEIKEEKRQQILKQTLRHHLIANVFKMAPNIDVDGFTSWALANPGEFNDKEALNNVIVNVNSIKNGDIYITASDLYGERFHSVFTNTSRHLRKYININGTTAKEIDLKASQFFFFACMVLHPDQCLEVLKKEMKQVRLNEIMHTMKHYYDSYEDVKEFVDVSLTNSIYQTIMSKFNGQYGKTYVKDLCFRAFFSRSGQSKEEKDLLKAHYPNVIRLCEIINNRARKEEKQNVLNGKADAPIYSVPQLLQRLESRIMIDIIALKASGLANRNASLQACHEFTSVHDSFIIAAADEQIFRSLIATTFADLGLPAPVVECK</sequence>
<reference evidence="2" key="1">
    <citation type="journal article" date="2019" name="Int. J. Syst. Evol. Microbiol.">
        <title>The Global Catalogue of Microorganisms (GCM) 10K type strain sequencing project: providing services to taxonomists for standard genome sequencing and annotation.</title>
        <authorList>
            <consortium name="The Broad Institute Genomics Platform"/>
            <consortium name="The Broad Institute Genome Sequencing Center for Infectious Disease"/>
            <person name="Wu L."/>
            <person name="Ma J."/>
        </authorList>
    </citation>
    <scope>NUCLEOTIDE SEQUENCE [LARGE SCALE GENOMIC DNA]</scope>
    <source>
        <strain evidence="2">KCTC 23984</strain>
    </source>
</reference>
<gene>
    <name evidence="1" type="ORF">ACFS7Z_08660</name>
</gene>
<proteinExistence type="predicted"/>
<organism evidence="1 2">
    <name type="scientific">Pontibacter toksunensis</name>
    <dbReference type="NCBI Taxonomy" id="1332631"/>
    <lineage>
        <taxon>Bacteria</taxon>
        <taxon>Pseudomonadati</taxon>
        <taxon>Bacteroidota</taxon>
        <taxon>Cytophagia</taxon>
        <taxon>Cytophagales</taxon>
        <taxon>Hymenobacteraceae</taxon>
        <taxon>Pontibacter</taxon>
    </lineage>
</organism>
<accession>A0ABW6BU00</accession>